<dbReference type="GO" id="GO:0004519">
    <property type="term" value="F:endonuclease activity"/>
    <property type="evidence" value="ECO:0007669"/>
    <property type="project" value="UniProtKB-KW"/>
</dbReference>
<proteinExistence type="predicted"/>
<dbReference type="InterPro" id="IPR027417">
    <property type="entry name" value="P-loop_NTPase"/>
</dbReference>
<dbReference type="InterPro" id="IPR050742">
    <property type="entry name" value="Helicase_Restrict-Modif_Enz"/>
</dbReference>
<feature type="non-terminal residue" evidence="2">
    <location>
        <position position="159"/>
    </location>
</feature>
<comment type="caution">
    <text evidence="2">The sequence shown here is derived from an EMBL/GenBank/DDBJ whole genome shotgun (WGS) entry which is preliminary data.</text>
</comment>
<dbReference type="AlphaFoldDB" id="A0A2T2WQC8"/>
<dbReference type="InterPro" id="IPR006935">
    <property type="entry name" value="Helicase/UvrB_N"/>
</dbReference>
<dbReference type="PANTHER" id="PTHR47396:SF1">
    <property type="entry name" value="ATP-DEPENDENT HELICASE IRC3-RELATED"/>
    <property type="match status" value="1"/>
</dbReference>
<dbReference type="GO" id="GO:0003677">
    <property type="term" value="F:DNA binding"/>
    <property type="evidence" value="ECO:0007669"/>
    <property type="project" value="InterPro"/>
</dbReference>
<dbReference type="Pfam" id="PF04851">
    <property type="entry name" value="ResIII"/>
    <property type="match status" value="1"/>
</dbReference>
<evidence type="ECO:0000313" key="3">
    <source>
        <dbReference type="Proteomes" id="UP000242972"/>
    </source>
</evidence>
<dbReference type="PANTHER" id="PTHR47396">
    <property type="entry name" value="TYPE I RESTRICTION ENZYME ECOKI R PROTEIN"/>
    <property type="match status" value="1"/>
</dbReference>
<name>A0A2T2WQC8_9FIRM</name>
<dbReference type="GO" id="GO:0005524">
    <property type="term" value="F:ATP binding"/>
    <property type="evidence" value="ECO:0007669"/>
    <property type="project" value="InterPro"/>
</dbReference>
<accession>A0A2T2WQC8</accession>
<dbReference type="PROSITE" id="PS51192">
    <property type="entry name" value="HELICASE_ATP_BIND_1"/>
    <property type="match status" value="1"/>
</dbReference>
<dbReference type="SUPFAM" id="SSF52540">
    <property type="entry name" value="P-loop containing nucleoside triphosphate hydrolases"/>
    <property type="match status" value="1"/>
</dbReference>
<reference evidence="2 3" key="1">
    <citation type="journal article" date="2014" name="BMC Genomics">
        <title>Comparison of environmental and isolate Sulfobacillus genomes reveals diverse carbon, sulfur, nitrogen, and hydrogen metabolisms.</title>
        <authorList>
            <person name="Justice N.B."/>
            <person name="Norman A."/>
            <person name="Brown C.T."/>
            <person name="Singh A."/>
            <person name="Thomas B.C."/>
            <person name="Banfield J.F."/>
        </authorList>
    </citation>
    <scope>NUCLEOTIDE SEQUENCE [LARGE SCALE GENOMIC DNA]</scope>
    <source>
        <strain evidence="2">AMDSBA4</strain>
    </source>
</reference>
<dbReference type="EMBL" id="PXYW01000178">
    <property type="protein sequence ID" value="PSR24423.1"/>
    <property type="molecule type" value="Genomic_DNA"/>
</dbReference>
<protein>
    <submittedName>
        <fullName evidence="2">Restriction endonuclease subunit R</fullName>
    </submittedName>
</protein>
<gene>
    <name evidence="2" type="ORF">C7B46_21085</name>
</gene>
<dbReference type="GO" id="GO:0005829">
    <property type="term" value="C:cytosol"/>
    <property type="evidence" value="ECO:0007669"/>
    <property type="project" value="TreeGrafter"/>
</dbReference>
<keyword evidence="2" id="KW-0378">Hydrolase</keyword>
<dbReference type="Gene3D" id="3.40.50.300">
    <property type="entry name" value="P-loop containing nucleotide triphosphate hydrolases"/>
    <property type="match status" value="2"/>
</dbReference>
<evidence type="ECO:0000313" key="2">
    <source>
        <dbReference type="EMBL" id="PSR24423.1"/>
    </source>
</evidence>
<dbReference type="InterPro" id="IPR014001">
    <property type="entry name" value="Helicase_ATP-bd"/>
</dbReference>
<evidence type="ECO:0000259" key="1">
    <source>
        <dbReference type="PROSITE" id="PS51192"/>
    </source>
</evidence>
<keyword evidence="2" id="KW-0540">Nuclease</keyword>
<dbReference type="GO" id="GO:0016787">
    <property type="term" value="F:hydrolase activity"/>
    <property type="evidence" value="ECO:0007669"/>
    <property type="project" value="InterPro"/>
</dbReference>
<dbReference type="Proteomes" id="UP000242972">
    <property type="component" value="Unassembled WGS sequence"/>
</dbReference>
<feature type="domain" description="Helicase ATP-binding" evidence="1">
    <location>
        <begin position="1"/>
        <end position="62"/>
    </location>
</feature>
<feature type="non-terminal residue" evidence="2">
    <location>
        <position position="1"/>
    </location>
</feature>
<organism evidence="2 3">
    <name type="scientific">Sulfobacillus benefaciens</name>
    <dbReference type="NCBI Taxonomy" id="453960"/>
    <lineage>
        <taxon>Bacteria</taxon>
        <taxon>Bacillati</taxon>
        <taxon>Bacillota</taxon>
        <taxon>Clostridia</taxon>
        <taxon>Eubacteriales</taxon>
        <taxon>Clostridiales Family XVII. Incertae Sedis</taxon>
        <taxon>Sulfobacillus</taxon>
    </lineage>
</organism>
<sequence>LSRWHPEQFGTVIVDECHHVAATSYQKILRYLQPELLLGLTATPYRTDKATLEGTFDKIVFSYGIQDGIKDGYLVDIRAFRIRGQADLDAVHTQAGDFNAGELATALNTVPRNHLIIEAYQTHAAGTKAMAFTAGVQHAYDLAHAFQSAGIPAAAVDGK</sequence>
<keyword evidence="2" id="KW-0255">Endonuclease</keyword>